<evidence type="ECO:0000313" key="3">
    <source>
        <dbReference type="Proteomes" id="UP001195483"/>
    </source>
</evidence>
<feature type="compositionally biased region" description="Low complexity" evidence="1">
    <location>
        <begin position="1"/>
        <end position="14"/>
    </location>
</feature>
<dbReference type="AlphaFoldDB" id="A0AAE0S1J1"/>
<proteinExistence type="predicted"/>
<protein>
    <submittedName>
        <fullName evidence="2">Uncharacterized protein</fullName>
    </submittedName>
</protein>
<dbReference type="EMBL" id="JAEAOA010001560">
    <property type="protein sequence ID" value="KAK3583524.1"/>
    <property type="molecule type" value="Genomic_DNA"/>
</dbReference>
<gene>
    <name evidence="2" type="ORF">CHS0354_026107</name>
</gene>
<feature type="compositionally biased region" description="Basic and acidic residues" evidence="1">
    <location>
        <begin position="344"/>
        <end position="356"/>
    </location>
</feature>
<feature type="region of interest" description="Disordered" evidence="1">
    <location>
        <begin position="273"/>
        <end position="359"/>
    </location>
</feature>
<reference evidence="2" key="3">
    <citation type="submission" date="2023-05" db="EMBL/GenBank/DDBJ databases">
        <authorList>
            <person name="Smith C.H."/>
        </authorList>
    </citation>
    <scope>NUCLEOTIDE SEQUENCE</scope>
    <source>
        <strain evidence="2">CHS0354</strain>
        <tissue evidence="2">Mantle</tissue>
    </source>
</reference>
<feature type="compositionally biased region" description="Basic and acidic residues" evidence="1">
    <location>
        <begin position="273"/>
        <end position="285"/>
    </location>
</feature>
<organism evidence="2 3">
    <name type="scientific">Potamilus streckersoni</name>
    <dbReference type="NCBI Taxonomy" id="2493646"/>
    <lineage>
        <taxon>Eukaryota</taxon>
        <taxon>Metazoa</taxon>
        <taxon>Spiralia</taxon>
        <taxon>Lophotrochozoa</taxon>
        <taxon>Mollusca</taxon>
        <taxon>Bivalvia</taxon>
        <taxon>Autobranchia</taxon>
        <taxon>Heteroconchia</taxon>
        <taxon>Palaeoheterodonta</taxon>
        <taxon>Unionida</taxon>
        <taxon>Unionoidea</taxon>
        <taxon>Unionidae</taxon>
        <taxon>Ambleminae</taxon>
        <taxon>Lampsilini</taxon>
        <taxon>Potamilus</taxon>
    </lineage>
</organism>
<feature type="region of interest" description="Disordered" evidence="1">
    <location>
        <begin position="1"/>
        <end position="36"/>
    </location>
</feature>
<feature type="compositionally biased region" description="Polar residues" evidence="1">
    <location>
        <begin position="286"/>
        <end position="298"/>
    </location>
</feature>
<feature type="compositionally biased region" description="Basic and acidic residues" evidence="1">
    <location>
        <begin position="299"/>
        <end position="315"/>
    </location>
</feature>
<reference evidence="2" key="2">
    <citation type="journal article" date="2021" name="Genome Biol. Evol.">
        <title>Developing a high-quality reference genome for a parasitic bivalve with doubly uniparental inheritance (Bivalvia: Unionida).</title>
        <authorList>
            <person name="Smith C.H."/>
        </authorList>
    </citation>
    <scope>NUCLEOTIDE SEQUENCE</scope>
    <source>
        <strain evidence="2">CHS0354</strain>
        <tissue evidence="2">Mantle</tissue>
    </source>
</reference>
<keyword evidence="3" id="KW-1185">Reference proteome</keyword>
<evidence type="ECO:0000256" key="1">
    <source>
        <dbReference type="SAM" id="MobiDB-lite"/>
    </source>
</evidence>
<name>A0AAE0S1J1_9BIVA</name>
<sequence length="385" mass="43563">MTAASSVTTGSTSGNYKFLPKSSKSSRFSTATSTTTFKYSRHDDDEFSTLLKVYRKAFKEKVHQHSRYDTMTAHNPSPSPVPSYASKSVMFLQSRHTDKGSYVQRWKALRNRNQNLPRLDWNSKAAGCSHQGNNGKEYSKLPADYSRSYTYDSTQFPSLSKASFITKCSGGNKSVYSDNYRNDRQKYQDKDRNVNLQVLIHFSRWKLNTNQQREQSESYKEIKGKKEVYNALSKALPNIAADNSDVTLSIGGTATGVTKVMYEKISRQKILSDRFHGTKEKDKNYANKTSDQTVQTKQGENEHNHVHSTDREKGQNTENINPEEKQTLLYKISREGSKSGSSEVVERKDPSYKKDGTTVAGLVLDLKKSDEFSSAETPNYLSTTN</sequence>
<dbReference type="Proteomes" id="UP001195483">
    <property type="component" value="Unassembled WGS sequence"/>
</dbReference>
<reference evidence="2" key="1">
    <citation type="journal article" date="2021" name="Genome Biol. Evol.">
        <title>A High-Quality Reference Genome for a Parasitic Bivalve with Doubly Uniparental Inheritance (Bivalvia: Unionida).</title>
        <authorList>
            <person name="Smith C.H."/>
        </authorList>
    </citation>
    <scope>NUCLEOTIDE SEQUENCE</scope>
    <source>
        <strain evidence="2">CHS0354</strain>
    </source>
</reference>
<feature type="compositionally biased region" description="Low complexity" evidence="1">
    <location>
        <begin position="22"/>
        <end position="36"/>
    </location>
</feature>
<feature type="compositionally biased region" description="Basic and acidic residues" evidence="1">
    <location>
        <begin position="322"/>
        <end position="337"/>
    </location>
</feature>
<accession>A0AAE0S1J1</accession>
<comment type="caution">
    <text evidence="2">The sequence shown here is derived from an EMBL/GenBank/DDBJ whole genome shotgun (WGS) entry which is preliminary data.</text>
</comment>
<evidence type="ECO:0000313" key="2">
    <source>
        <dbReference type="EMBL" id="KAK3583524.1"/>
    </source>
</evidence>